<name>A0A915JZU5_ROMCU</name>
<sequence length="72" mass="8593">MYKSIVKLRSKKWDDDYDRRTTSNDKNQHLVFLYLVSQYSSNLAETLEYLCQMLYLSTAGNRIKKSLPIRKL</sequence>
<organism evidence="1 2">
    <name type="scientific">Romanomermis culicivorax</name>
    <name type="common">Nematode worm</name>
    <dbReference type="NCBI Taxonomy" id="13658"/>
    <lineage>
        <taxon>Eukaryota</taxon>
        <taxon>Metazoa</taxon>
        <taxon>Ecdysozoa</taxon>
        <taxon>Nematoda</taxon>
        <taxon>Enoplea</taxon>
        <taxon>Dorylaimia</taxon>
        <taxon>Mermithida</taxon>
        <taxon>Mermithoidea</taxon>
        <taxon>Mermithidae</taxon>
        <taxon>Romanomermis</taxon>
    </lineage>
</organism>
<dbReference type="Proteomes" id="UP000887565">
    <property type="component" value="Unplaced"/>
</dbReference>
<protein>
    <submittedName>
        <fullName evidence="2">Uncharacterized protein</fullName>
    </submittedName>
</protein>
<accession>A0A915JZU5</accession>
<evidence type="ECO:0000313" key="1">
    <source>
        <dbReference type="Proteomes" id="UP000887565"/>
    </source>
</evidence>
<dbReference type="WBParaSite" id="nRc.2.0.1.t31932-RA">
    <property type="protein sequence ID" value="nRc.2.0.1.t31932-RA"/>
    <property type="gene ID" value="nRc.2.0.1.g31932"/>
</dbReference>
<keyword evidence="1" id="KW-1185">Reference proteome</keyword>
<reference evidence="2" key="1">
    <citation type="submission" date="2022-11" db="UniProtKB">
        <authorList>
            <consortium name="WormBaseParasite"/>
        </authorList>
    </citation>
    <scope>IDENTIFICATION</scope>
</reference>
<evidence type="ECO:0000313" key="2">
    <source>
        <dbReference type="WBParaSite" id="nRc.2.0.1.t31932-RA"/>
    </source>
</evidence>
<proteinExistence type="predicted"/>
<dbReference type="AlphaFoldDB" id="A0A915JZU5"/>